<dbReference type="Gene3D" id="3.40.50.300">
    <property type="entry name" value="P-loop containing nucleotide triphosphate hydrolases"/>
    <property type="match status" value="1"/>
</dbReference>
<reference evidence="3" key="1">
    <citation type="journal article" date="2023" name="Mol. Biol. Evol.">
        <title>Third-Generation Sequencing Reveals the Adaptive Role of the Epigenome in Three Deep-Sea Polychaetes.</title>
        <authorList>
            <person name="Perez M."/>
            <person name="Aroh O."/>
            <person name="Sun Y."/>
            <person name="Lan Y."/>
            <person name="Juniper S.K."/>
            <person name="Young C.R."/>
            <person name="Angers B."/>
            <person name="Qian P.Y."/>
        </authorList>
    </citation>
    <scope>NUCLEOTIDE SEQUENCE</scope>
    <source>
        <strain evidence="3">P08H-3</strain>
    </source>
</reference>
<sequence>MADYRLPGRWSKDGMVFGRNVAKEAIDRLESFEMSEGEVLLATYPKTGTTWLQELIWLVCNSSKMDLARSVPLDRRFPYLELQLEGSQSGIEMYELQKGIIRCRDLADTSEEETLDNLSSQGITEVRKIRVQRDGRRINTGIIILTFGLPVLPTSVKIGFLRVKVDVYISNPLRCFKGQRYGHHRMACKRELTCAKCGTTAHEDKECKQKPHCVNCDGDRGSFSRDCPLWKKEKDIQTIKVTQGISFPEARKVVEQRGSTPTSARSYSDVVGVTKSSVPCQTDMTWPLRALQPSQMPRQKHPVSKAVSTMTVADAAQSEVTPATKTRLQTKRGNTPSPSSVMEPLTSQTVSTKRSSNKTKPTHVGSKPTTPLKQRKRHCLTEKIRPIKTPLSPQTNITSWRIFWMGPPWTTMTWIIQAMMIH</sequence>
<feature type="region of interest" description="Disordered" evidence="1">
    <location>
        <begin position="312"/>
        <end position="376"/>
    </location>
</feature>
<protein>
    <recommendedName>
        <fullName evidence="2">Sulfotransferase domain-containing protein</fullName>
    </recommendedName>
</protein>
<evidence type="ECO:0000313" key="3">
    <source>
        <dbReference type="EMBL" id="KAK2147319.1"/>
    </source>
</evidence>
<dbReference type="GO" id="GO:0002218">
    <property type="term" value="P:activation of innate immune response"/>
    <property type="evidence" value="ECO:0007669"/>
    <property type="project" value="InterPro"/>
</dbReference>
<dbReference type="AlphaFoldDB" id="A0AAD9J6D9"/>
<dbReference type="PANTHER" id="PTHR22639">
    <property type="entry name" value="GAG-RELATED PROTEIN"/>
    <property type="match status" value="1"/>
</dbReference>
<keyword evidence="4" id="KW-1185">Reference proteome</keyword>
<dbReference type="GO" id="GO:0003690">
    <property type="term" value="F:double-stranded DNA binding"/>
    <property type="evidence" value="ECO:0007669"/>
    <property type="project" value="InterPro"/>
</dbReference>
<dbReference type="InterPro" id="IPR027417">
    <property type="entry name" value="P-loop_NTPase"/>
</dbReference>
<dbReference type="EMBL" id="JAODUP010000559">
    <property type="protein sequence ID" value="KAK2147319.1"/>
    <property type="molecule type" value="Genomic_DNA"/>
</dbReference>
<feature type="compositionally biased region" description="Polar residues" evidence="1">
    <location>
        <begin position="318"/>
        <end position="354"/>
    </location>
</feature>
<comment type="caution">
    <text evidence="3">The sequence shown here is derived from an EMBL/GenBank/DDBJ whole genome shotgun (WGS) entry which is preliminary data.</text>
</comment>
<dbReference type="SUPFAM" id="SSF52540">
    <property type="entry name" value="P-loop containing nucleoside triphosphate hydrolases"/>
    <property type="match status" value="1"/>
</dbReference>
<dbReference type="GO" id="GO:0008146">
    <property type="term" value="F:sulfotransferase activity"/>
    <property type="evidence" value="ECO:0007669"/>
    <property type="project" value="InterPro"/>
</dbReference>
<evidence type="ECO:0000259" key="2">
    <source>
        <dbReference type="Pfam" id="PF00685"/>
    </source>
</evidence>
<evidence type="ECO:0000256" key="1">
    <source>
        <dbReference type="SAM" id="MobiDB-lite"/>
    </source>
</evidence>
<dbReference type="GO" id="GO:0003723">
    <property type="term" value="F:RNA binding"/>
    <property type="evidence" value="ECO:0007669"/>
    <property type="project" value="InterPro"/>
</dbReference>
<dbReference type="InterPro" id="IPR042509">
    <property type="entry name" value="ZCCHC3"/>
</dbReference>
<feature type="domain" description="Sulfotransferase" evidence="2">
    <location>
        <begin position="38"/>
        <end position="92"/>
    </location>
</feature>
<name>A0AAD9J6D9_9ANNE</name>
<accession>A0AAD9J6D9</accession>
<dbReference type="Proteomes" id="UP001208570">
    <property type="component" value="Unassembled WGS sequence"/>
</dbReference>
<gene>
    <name evidence="3" type="ORF">LSH36_559g00023</name>
</gene>
<dbReference type="PANTHER" id="PTHR22639:SF3">
    <property type="entry name" value="ZINC FINGER CCHC DOMAIN-CONTAINING PROTEIN 3"/>
    <property type="match status" value="1"/>
</dbReference>
<dbReference type="Pfam" id="PF00685">
    <property type="entry name" value="Sulfotransfer_1"/>
    <property type="match status" value="1"/>
</dbReference>
<proteinExistence type="predicted"/>
<evidence type="ECO:0000313" key="4">
    <source>
        <dbReference type="Proteomes" id="UP001208570"/>
    </source>
</evidence>
<organism evidence="3 4">
    <name type="scientific">Paralvinella palmiformis</name>
    <dbReference type="NCBI Taxonomy" id="53620"/>
    <lineage>
        <taxon>Eukaryota</taxon>
        <taxon>Metazoa</taxon>
        <taxon>Spiralia</taxon>
        <taxon>Lophotrochozoa</taxon>
        <taxon>Annelida</taxon>
        <taxon>Polychaeta</taxon>
        <taxon>Sedentaria</taxon>
        <taxon>Canalipalpata</taxon>
        <taxon>Terebellida</taxon>
        <taxon>Terebelliformia</taxon>
        <taxon>Alvinellidae</taxon>
        <taxon>Paralvinella</taxon>
    </lineage>
</organism>
<dbReference type="InterPro" id="IPR000863">
    <property type="entry name" value="Sulfotransferase_dom"/>
</dbReference>